<keyword evidence="2 7" id="KW-0698">rRNA processing</keyword>
<dbReference type="AlphaFoldDB" id="A0A2P5P5Q4"/>
<dbReference type="PROSITE" id="PS01277">
    <property type="entry name" value="RIBONUCLEASE_PH"/>
    <property type="match status" value="1"/>
</dbReference>
<dbReference type="Gene3D" id="3.30.230.70">
    <property type="entry name" value="GHMP Kinase, N-terminal domain"/>
    <property type="match status" value="1"/>
</dbReference>
<dbReference type="GO" id="GO:0008033">
    <property type="term" value="P:tRNA processing"/>
    <property type="evidence" value="ECO:0007669"/>
    <property type="project" value="UniProtKB-UniRule"/>
</dbReference>
<dbReference type="InterPro" id="IPR002381">
    <property type="entry name" value="RNase_PH_bac-type"/>
</dbReference>
<keyword evidence="3 7" id="KW-0820">tRNA-binding</keyword>
<dbReference type="GO" id="GO:0009022">
    <property type="term" value="F:tRNA nucleotidyltransferase activity"/>
    <property type="evidence" value="ECO:0007669"/>
    <property type="project" value="UniProtKB-UniRule"/>
</dbReference>
<feature type="domain" description="Exoribonuclease phosphorolytic" evidence="9">
    <location>
        <begin position="158"/>
        <end position="223"/>
    </location>
</feature>
<dbReference type="SUPFAM" id="SSF54211">
    <property type="entry name" value="Ribosomal protein S5 domain 2-like"/>
    <property type="match status" value="1"/>
</dbReference>
<comment type="subunit">
    <text evidence="7">Homohexameric ring arranged as a trimer of dimers.</text>
</comment>
<feature type="domain" description="Exoribonuclease phosphorolytic" evidence="8">
    <location>
        <begin position="11"/>
        <end position="140"/>
    </location>
</feature>
<dbReference type="InterPro" id="IPR018336">
    <property type="entry name" value="RNase_PH_CS"/>
</dbReference>
<dbReference type="Pfam" id="PF01138">
    <property type="entry name" value="RNase_PH"/>
    <property type="match status" value="1"/>
</dbReference>
<evidence type="ECO:0000256" key="2">
    <source>
        <dbReference type="ARBA" id="ARBA00022552"/>
    </source>
</evidence>
<evidence type="ECO:0000256" key="7">
    <source>
        <dbReference type="HAMAP-Rule" id="MF_00564"/>
    </source>
</evidence>
<dbReference type="Proteomes" id="UP000235653">
    <property type="component" value="Unassembled WGS sequence"/>
</dbReference>
<comment type="catalytic activity">
    <reaction evidence="7">
        <text>tRNA(n+1) + phosphate = tRNA(n) + a ribonucleoside 5'-diphosphate</text>
        <dbReference type="Rhea" id="RHEA:10628"/>
        <dbReference type="Rhea" id="RHEA-COMP:17343"/>
        <dbReference type="Rhea" id="RHEA-COMP:17344"/>
        <dbReference type="ChEBI" id="CHEBI:43474"/>
        <dbReference type="ChEBI" id="CHEBI:57930"/>
        <dbReference type="ChEBI" id="CHEBI:173114"/>
        <dbReference type="EC" id="2.7.7.56"/>
    </reaction>
</comment>
<dbReference type="PANTHER" id="PTHR11953:SF0">
    <property type="entry name" value="EXOSOME COMPLEX COMPONENT RRP41"/>
    <property type="match status" value="1"/>
</dbReference>
<evidence type="ECO:0000256" key="5">
    <source>
        <dbReference type="ARBA" id="ARBA00022695"/>
    </source>
</evidence>
<keyword evidence="6" id="KW-0694">RNA-binding</keyword>
<dbReference type="GO" id="GO:0031125">
    <property type="term" value="P:rRNA 3'-end processing"/>
    <property type="evidence" value="ECO:0007669"/>
    <property type="project" value="UniProtKB-ARBA"/>
</dbReference>
<dbReference type="PANTHER" id="PTHR11953">
    <property type="entry name" value="EXOSOME COMPLEX COMPONENT"/>
    <property type="match status" value="1"/>
</dbReference>
<dbReference type="InterPro" id="IPR027408">
    <property type="entry name" value="PNPase/RNase_PH_dom_sf"/>
</dbReference>
<dbReference type="GO" id="GO:0016075">
    <property type="term" value="P:rRNA catabolic process"/>
    <property type="evidence" value="ECO:0007669"/>
    <property type="project" value="UniProtKB-UniRule"/>
</dbReference>
<keyword evidence="7" id="KW-0808">Transferase</keyword>
<proteinExistence type="inferred from homology"/>
<feature type="binding site" evidence="7">
    <location>
        <position position="86"/>
    </location>
    <ligand>
        <name>phosphate</name>
        <dbReference type="ChEBI" id="CHEBI:43474"/>
        <note>substrate</note>
    </ligand>
</feature>
<dbReference type="InterPro" id="IPR050080">
    <property type="entry name" value="RNase_PH"/>
</dbReference>
<protein>
    <recommendedName>
        <fullName evidence="7">Ribonuclease PH</fullName>
        <shortName evidence="7">RNase PH</shortName>
        <ecNumber evidence="7">2.7.7.56</ecNumber>
    </recommendedName>
    <alternativeName>
        <fullName evidence="7">tRNA nucleotidyltransferase</fullName>
    </alternativeName>
</protein>
<keyword evidence="11" id="KW-1185">Reference proteome</keyword>
<dbReference type="InterPro" id="IPR020568">
    <property type="entry name" value="Ribosomal_Su5_D2-typ_SF"/>
</dbReference>
<dbReference type="Pfam" id="PF03725">
    <property type="entry name" value="RNase_PH_C"/>
    <property type="match status" value="1"/>
</dbReference>
<keyword evidence="5 7" id="KW-0548">Nucleotidyltransferase</keyword>
<dbReference type="InterPro" id="IPR036345">
    <property type="entry name" value="ExoRNase_PH_dom2_sf"/>
</dbReference>
<keyword evidence="4 7" id="KW-0819">tRNA processing</keyword>
<dbReference type="NCBIfam" id="TIGR01966">
    <property type="entry name" value="RNasePH"/>
    <property type="match status" value="1"/>
</dbReference>
<evidence type="ECO:0000256" key="6">
    <source>
        <dbReference type="ARBA" id="ARBA00022884"/>
    </source>
</evidence>
<dbReference type="GO" id="GO:0000049">
    <property type="term" value="F:tRNA binding"/>
    <property type="evidence" value="ECO:0007669"/>
    <property type="project" value="UniProtKB-UniRule"/>
</dbReference>
<dbReference type="CDD" id="cd11362">
    <property type="entry name" value="RNase_PH_bact"/>
    <property type="match status" value="1"/>
</dbReference>
<evidence type="ECO:0000256" key="4">
    <source>
        <dbReference type="ARBA" id="ARBA00022694"/>
    </source>
</evidence>
<evidence type="ECO:0000259" key="8">
    <source>
        <dbReference type="Pfam" id="PF01138"/>
    </source>
</evidence>
<feature type="binding site" evidence="7">
    <location>
        <begin position="124"/>
        <end position="126"/>
    </location>
    <ligand>
        <name>phosphate</name>
        <dbReference type="ChEBI" id="CHEBI:43474"/>
        <note>substrate</note>
    </ligand>
</feature>
<evidence type="ECO:0000313" key="10">
    <source>
        <dbReference type="EMBL" id="PPD57623.1"/>
    </source>
</evidence>
<evidence type="ECO:0000259" key="9">
    <source>
        <dbReference type="Pfam" id="PF03725"/>
    </source>
</evidence>
<sequence length="239" mass="25980">MPRLDGRALDQLRPIKITAGFQTYAEGSVLIEQGNTRVVVSVTMEDRVPPFLKNSGTGWVTAEYAMLPRSTSTRTPRDSAGKISGRSQEIQRLVGRSLRAVTDLAALGERSFTVDCDVLQADAGTRTASITGGYVALYLAFSKLHRLGIFKNMPLRSQVAAVSVSVYKGNILLDPAFEEDCNAESDFNLVMNSRGEFIEVQGTAEKKAYAKETLEAVIAMGEKGIRQLFEIQAAAIKGL</sequence>
<dbReference type="EMBL" id="JQAN02000011">
    <property type="protein sequence ID" value="PPD57623.1"/>
    <property type="molecule type" value="Genomic_DNA"/>
</dbReference>
<dbReference type="HAMAP" id="MF_00564">
    <property type="entry name" value="RNase_PH"/>
    <property type="match status" value="1"/>
</dbReference>
<comment type="caution">
    <text evidence="10">The sequence shown here is derived from an EMBL/GenBank/DDBJ whole genome shotgun (WGS) entry which is preliminary data.</text>
</comment>
<comment type="function">
    <text evidence="7">Phosphorolytic 3'-5' exoribonuclease that plays an important role in tRNA 3'-end maturation. Removes nucleotide residues following the 3'-CCA terminus of tRNAs; can also add nucleotides to the ends of RNA molecules by using nucleoside diphosphates as substrates, but this may not be physiologically important. Probably plays a role in initiation of 16S rRNA degradation (leading to ribosome degradation) during starvation.</text>
</comment>
<accession>A0A2P5P5Q4</accession>
<name>A0A2P5P5Q4_9CHLR</name>
<dbReference type="InterPro" id="IPR015847">
    <property type="entry name" value="ExoRNase_PH_dom2"/>
</dbReference>
<evidence type="ECO:0000313" key="11">
    <source>
        <dbReference type="Proteomes" id="UP000235653"/>
    </source>
</evidence>
<dbReference type="SUPFAM" id="SSF55666">
    <property type="entry name" value="Ribonuclease PH domain 2-like"/>
    <property type="match status" value="1"/>
</dbReference>
<dbReference type="EC" id="2.7.7.56" evidence="7"/>
<dbReference type="InterPro" id="IPR001247">
    <property type="entry name" value="ExoRNase_PH_dom1"/>
</dbReference>
<organism evidence="10 11">
    <name type="scientific">Dehalogenimonas etheniformans</name>
    <dbReference type="NCBI Taxonomy" id="1536648"/>
    <lineage>
        <taxon>Bacteria</taxon>
        <taxon>Bacillati</taxon>
        <taxon>Chloroflexota</taxon>
        <taxon>Dehalococcoidia</taxon>
        <taxon>Dehalococcoidales</taxon>
        <taxon>Dehalococcoidaceae</taxon>
        <taxon>Dehalogenimonas</taxon>
    </lineage>
</organism>
<evidence type="ECO:0000256" key="3">
    <source>
        <dbReference type="ARBA" id="ARBA00022555"/>
    </source>
</evidence>
<evidence type="ECO:0000256" key="1">
    <source>
        <dbReference type="ARBA" id="ARBA00006678"/>
    </source>
</evidence>
<comment type="similarity">
    <text evidence="1 7">Belongs to the RNase PH family.</text>
</comment>
<dbReference type="GO" id="GO:0000175">
    <property type="term" value="F:3'-5'-RNA exonuclease activity"/>
    <property type="evidence" value="ECO:0007669"/>
    <property type="project" value="UniProtKB-UniRule"/>
</dbReference>
<dbReference type="RefSeq" id="WP_102330635.1">
    <property type="nucleotide sequence ID" value="NZ_CP058566.2"/>
</dbReference>
<dbReference type="FunFam" id="3.30.230.70:FF:000003">
    <property type="entry name" value="Ribonuclease PH"/>
    <property type="match status" value="1"/>
</dbReference>
<gene>
    <name evidence="7" type="primary">rph</name>
    <name evidence="10" type="ORF">JP09_007725</name>
</gene>
<dbReference type="OrthoDB" id="9807456at2"/>
<reference evidence="10 11" key="1">
    <citation type="journal article" date="2017" name="ISME J.">
        <title>Grape pomace compost harbors organohalide-respiring Dehalogenimonas species with novel reductive dehalogenase genes.</title>
        <authorList>
            <person name="Yang Y."/>
            <person name="Higgins S.A."/>
            <person name="Yan J."/>
            <person name="Simsir B."/>
            <person name="Chourey K."/>
            <person name="Iyer R."/>
            <person name="Hettich R.L."/>
            <person name="Baldwin B."/>
            <person name="Ogles D.M."/>
            <person name="Loffler F.E."/>
        </authorList>
    </citation>
    <scope>NUCLEOTIDE SEQUENCE [LARGE SCALE GENOMIC DNA]</scope>
    <source>
        <strain evidence="10 11">GP</strain>
    </source>
</reference>